<feature type="domain" description="Prokaryotic-type class I peptide chain release factors" evidence="10">
    <location>
        <begin position="225"/>
        <end position="241"/>
    </location>
</feature>
<dbReference type="OrthoDB" id="9806673at2"/>
<dbReference type="PROSITE" id="PS00745">
    <property type="entry name" value="RF_PROK_I"/>
    <property type="match status" value="1"/>
</dbReference>
<dbReference type="SUPFAM" id="SSF75620">
    <property type="entry name" value="Release factor"/>
    <property type="match status" value="1"/>
</dbReference>
<dbReference type="RefSeq" id="WP_015752508.1">
    <property type="nucleotide sequence ID" value="NC_013223.1"/>
</dbReference>
<dbReference type="Pfam" id="PF00472">
    <property type="entry name" value="RF-1"/>
    <property type="match status" value="1"/>
</dbReference>
<evidence type="ECO:0000256" key="7">
    <source>
        <dbReference type="HAMAP-Rule" id="MF_00093"/>
    </source>
</evidence>
<organism evidence="11 12">
    <name type="scientific">Desulfohalobium retbaense (strain ATCC 49708 / DSM 5692 / JCM 16813 / HR100)</name>
    <dbReference type="NCBI Taxonomy" id="485915"/>
    <lineage>
        <taxon>Bacteria</taxon>
        <taxon>Pseudomonadati</taxon>
        <taxon>Thermodesulfobacteriota</taxon>
        <taxon>Desulfovibrionia</taxon>
        <taxon>Desulfovibrionales</taxon>
        <taxon>Desulfohalobiaceae</taxon>
        <taxon>Desulfohalobium</taxon>
    </lineage>
</organism>
<keyword evidence="4 7" id="KW-0488">Methylation</keyword>
<comment type="function">
    <text evidence="1 7">Peptide chain release factor 1 directs the termination of translation in response to the peptide chain termination codons UAG and UAA.</text>
</comment>
<dbReference type="Gene3D" id="6.10.140.1950">
    <property type="match status" value="1"/>
</dbReference>
<feature type="region of interest" description="Disordered" evidence="9">
    <location>
        <begin position="281"/>
        <end position="304"/>
    </location>
</feature>
<protein>
    <recommendedName>
        <fullName evidence="7 8">Peptide chain release factor 1</fullName>
        <shortName evidence="7">RF-1</shortName>
    </recommendedName>
</protein>
<dbReference type="STRING" id="485915.Dret_2083"/>
<dbReference type="Proteomes" id="UP000001052">
    <property type="component" value="Chromosome"/>
</dbReference>
<dbReference type="GO" id="GO:0016149">
    <property type="term" value="F:translation release factor activity, codon specific"/>
    <property type="evidence" value="ECO:0007669"/>
    <property type="project" value="UniProtKB-UniRule"/>
</dbReference>
<accession>C8X493</accession>
<dbReference type="InterPro" id="IPR005139">
    <property type="entry name" value="PCRF"/>
</dbReference>
<dbReference type="HAMAP" id="MF_00093">
    <property type="entry name" value="Rel_fac_1"/>
    <property type="match status" value="1"/>
</dbReference>
<evidence type="ECO:0000313" key="11">
    <source>
        <dbReference type="EMBL" id="ACV69367.1"/>
    </source>
</evidence>
<evidence type="ECO:0000259" key="10">
    <source>
        <dbReference type="PROSITE" id="PS00745"/>
    </source>
</evidence>
<comment type="PTM">
    <text evidence="7">Methylated by PrmC. Methylation increases the termination efficiency of RF1.</text>
</comment>
<dbReference type="Gene3D" id="3.30.70.1660">
    <property type="match status" value="1"/>
</dbReference>
<evidence type="ECO:0000256" key="2">
    <source>
        <dbReference type="ARBA" id="ARBA00004496"/>
    </source>
</evidence>
<comment type="similarity">
    <text evidence="3 7">Belongs to the prokaryotic/mitochondrial release factor family.</text>
</comment>
<dbReference type="AlphaFoldDB" id="C8X493"/>
<feature type="modified residue" description="N5-methylglutamine" evidence="7">
    <location>
        <position position="232"/>
    </location>
</feature>
<dbReference type="eggNOG" id="COG0216">
    <property type="taxonomic scope" value="Bacteria"/>
</dbReference>
<dbReference type="FunFam" id="3.30.70.1660:FF:000004">
    <property type="entry name" value="Peptide chain release factor 1"/>
    <property type="match status" value="1"/>
</dbReference>
<evidence type="ECO:0000256" key="5">
    <source>
        <dbReference type="ARBA" id="ARBA00022490"/>
    </source>
</evidence>
<dbReference type="InterPro" id="IPR050057">
    <property type="entry name" value="Prokaryotic/Mito_RF"/>
</dbReference>
<keyword evidence="12" id="KW-1185">Reference proteome</keyword>
<evidence type="ECO:0000256" key="3">
    <source>
        <dbReference type="ARBA" id="ARBA00010835"/>
    </source>
</evidence>
<feature type="compositionally biased region" description="Basic and acidic residues" evidence="9">
    <location>
        <begin position="281"/>
        <end position="291"/>
    </location>
</feature>
<keyword evidence="6 7" id="KW-0648">Protein biosynthesis</keyword>
<dbReference type="PANTHER" id="PTHR43804:SF7">
    <property type="entry name" value="LD18447P"/>
    <property type="match status" value="1"/>
</dbReference>
<dbReference type="EMBL" id="CP001734">
    <property type="protein sequence ID" value="ACV69367.1"/>
    <property type="molecule type" value="Genomic_DNA"/>
</dbReference>
<keyword evidence="5 7" id="KW-0963">Cytoplasm</keyword>
<dbReference type="Gene3D" id="3.30.160.20">
    <property type="match status" value="1"/>
</dbReference>
<dbReference type="KEGG" id="drt:Dret_2083"/>
<evidence type="ECO:0000256" key="8">
    <source>
        <dbReference type="NCBIfam" id="TIGR00019"/>
    </source>
</evidence>
<evidence type="ECO:0000256" key="4">
    <source>
        <dbReference type="ARBA" id="ARBA00022481"/>
    </source>
</evidence>
<dbReference type="Pfam" id="PF03462">
    <property type="entry name" value="PCRF"/>
    <property type="match status" value="1"/>
</dbReference>
<reference evidence="12" key="1">
    <citation type="submission" date="2009-09" db="EMBL/GenBank/DDBJ databases">
        <title>The complete chromosome of Desulfohalobium retbaense DSM 5692.</title>
        <authorList>
            <consortium name="US DOE Joint Genome Institute (JGI-PGF)"/>
            <person name="Lucas S."/>
            <person name="Copeland A."/>
            <person name="Lapidus A."/>
            <person name="Glavina del Rio T."/>
            <person name="Dalin E."/>
            <person name="Tice H."/>
            <person name="Bruce D."/>
            <person name="Goodwin L."/>
            <person name="Pitluck S."/>
            <person name="Kyrpides N."/>
            <person name="Mavromatis K."/>
            <person name="Ivanova N."/>
            <person name="Mikhailova N."/>
            <person name="Munk A.C."/>
            <person name="Brettin T."/>
            <person name="Detter J.C."/>
            <person name="Han C."/>
            <person name="Tapia R."/>
            <person name="Larimer F."/>
            <person name="Land M."/>
            <person name="Hauser L."/>
            <person name="Markowitz V."/>
            <person name="Cheng J.-F."/>
            <person name="Hugenholtz P."/>
            <person name="Woyke T."/>
            <person name="Wu D."/>
            <person name="Spring S."/>
            <person name="Klenk H.-P."/>
            <person name="Eisen J.A."/>
        </authorList>
    </citation>
    <scope>NUCLEOTIDE SEQUENCE [LARGE SCALE GENOMIC DNA]</scope>
    <source>
        <strain evidence="12">DSM 5692</strain>
    </source>
</reference>
<sequence length="356" mass="39943">MFAKLDSIEERYAEIEQELSSSDVLQDQQRYAELAKAHADLGEIISVYREYKEVLTGIEENQDVLSDGDQELRELAKEELSALETRQEELHARLQKLLLPKDPMDDKNIILEIRAGTGGEEAALFVADLLRMYTRYAETMHWKVELMNSHPTGSGGMKEVIASISGASVYSRLKYESGVHRVQRVPSTESQGRIHTSAVTVAILPEAEEVDVEIDPSELRIDYFRASGPGGQSVNTTDSAVRITHIPSGVVVSCQDEKSQHKNKAKAMKVLRSRILKAKQEEAKKELDASRRSQVGSGDRSERIRTYNFPQGRITDHRINLTLYSLENVLAGNMDEVIEPLVQHDQAEALRAQAEE</sequence>
<name>C8X493_DESRD</name>
<reference evidence="11 12" key="2">
    <citation type="journal article" date="2010" name="Stand. Genomic Sci.">
        <title>Complete genome sequence of Desulfohalobium retbaense type strain (HR(100)).</title>
        <authorList>
            <person name="Spring S."/>
            <person name="Nolan M."/>
            <person name="Lapidus A."/>
            <person name="Glavina Del Rio T."/>
            <person name="Copeland A."/>
            <person name="Tice H."/>
            <person name="Cheng J.F."/>
            <person name="Lucas S."/>
            <person name="Land M."/>
            <person name="Chen F."/>
            <person name="Bruce D."/>
            <person name="Goodwin L."/>
            <person name="Pitluck S."/>
            <person name="Ivanova N."/>
            <person name="Mavromatis K."/>
            <person name="Mikhailova N."/>
            <person name="Pati A."/>
            <person name="Chen A."/>
            <person name="Palaniappan K."/>
            <person name="Hauser L."/>
            <person name="Chang Y.J."/>
            <person name="Jeffries C.D."/>
            <person name="Munk C."/>
            <person name="Kiss H."/>
            <person name="Chain P."/>
            <person name="Han C."/>
            <person name="Brettin T."/>
            <person name="Detter J.C."/>
            <person name="Schuler E."/>
            <person name="Goker M."/>
            <person name="Rohde M."/>
            <person name="Bristow J."/>
            <person name="Eisen J.A."/>
            <person name="Markowitz V."/>
            <person name="Hugenholtz P."/>
            <person name="Kyrpides N.C."/>
            <person name="Klenk H.P."/>
        </authorList>
    </citation>
    <scope>NUCLEOTIDE SEQUENCE [LARGE SCALE GENOMIC DNA]</scope>
    <source>
        <strain evidence="11 12">DSM 5692</strain>
    </source>
</reference>
<evidence type="ECO:0000256" key="1">
    <source>
        <dbReference type="ARBA" id="ARBA00002986"/>
    </source>
</evidence>
<dbReference type="HOGENOM" id="CLU_036856_0_1_7"/>
<dbReference type="InterPro" id="IPR045853">
    <property type="entry name" value="Pep_chain_release_fac_I_sf"/>
</dbReference>
<dbReference type="NCBIfam" id="NF001859">
    <property type="entry name" value="PRK00591.1"/>
    <property type="match status" value="1"/>
</dbReference>
<dbReference type="SMART" id="SM00937">
    <property type="entry name" value="PCRF"/>
    <property type="match status" value="1"/>
</dbReference>
<evidence type="ECO:0000313" key="12">
    <source>
        <dbReference type="Proteomes" id="UP000001052"/>
    </source>
</evidence>
<dbReference type="FunFam" id="3.30.160.20:FF:000004">
    <property type="entry name" value="Peptide chain release factor 1"/>
    <property type="match status" value="1"/>
</dbReference>
<dbReference type="PANTHER" id="PTHR43804">
    <property type="entry name" value="LD18447P"/>
    <property type="match status" value="1"/>
</dbReference>
<dbReference type="InterPro" id="IPR000352">
    <property type="entry name" value="Pep_chain_release_fac_I"/>
</dbReference>
<dbReference type="FunFam" id="3.30.70.1660:FF:000002">
    <property type="entry name" value="Peptide chain release factor 1"/>
    <property type="match status" value="1"/>
</dbReference>
<proteinExistence type="inferred from homology"/>
<dbReference type="GO" id="GO:0005829">
    <property type="term" value="C:cytosol"/>
    <property type="evidence" value="ECO:0007669"/>
    <property type="project" value="UniProtKB-ARBA"/>
</dbReference>
<gene>
    <name evidence="7" type="primary">prfA</name>
    <name evidence="11" type="ordered locus">Dret_2083</name>
</gene>
<dbReference type="InterPro" id="IPR004373">
    <property type="entry name" value="RF-1"/>
</dbReference>
<evidence type="ECO:0000256" key="6">
    <source>
        <dbReference type="ARBA" id="ARBA00022917"/>
    </source>
</evidence>
<dbReference type="NCBIfam" id="TIGR00019">
    <property type="entry name" value="prfA"/>
    <property type="match status" value="1"/>
</dbReference>
<comment type="subcellular location">
    <subcellularLocation>
        <location evidence="2 7">Cytoplasm</location>
    </subcellularLocation>
</comment>
<evidence type="ECO:0000256" key="9">
    <source>
        <dbReference type="SAM" id="MobiDB-lite"/>
    </source>
</evidence>